<dbReference type="AlphaFoldDB" id="A0A194V398"/>
<protein>
    <recommendedName>
        <fullName evidence="1">Cupin type-2 domain-containing protein</fullName>
    </recommendedName>
</protein>
<evidence type="ECO:0000259" key="1">
    <source>
        <dbReference type="Pfam" id="PF07883"/>
    </source>
</evidence>
<name>A0A194V398_CYTMA</name>
<dbReference type="InterPro" id="IPR014710">
    <property type="entry name" value="RmlC-like_jellyroll"/>
</dbReference>
<accession>A0A194V398</accession>
<dbReference type="InterPro" id="IPR011051">
    <property type="entry name" value="RmlC_Cupin_sf"/>
</dbReference>
<reference evidence="3" key="1">
    <citation type="submission" date="2014-12" db="EMBL/GenBank/DDBJ databases">
        <title>Genome Sequence of Valsa Canker Pathogens Uncovers a Specific Adaption of Colonization on Woody Bark.</title>
        <authorList>
            <person name="Yin Z."/>
            <person name="Liu H."/>
            <person name="Gao X."/>
            <person name="Li Z."/>
            <person name="Song N."/>
            <person name="Ke X."/>
            <person name="Dai Q."/>
            <person name="Wu Y."/>
            <person name="Sun Y."/>
            <person name="Xu J.-R."/>
            <person name="Kang Z.K."/>
            <person name="Wang L."/>
            <person name="Huang L."/>
        </authorList>
    </citation>
    <scope>NUCLEOTIDE SEQUENCE [LARGE SCALE GENOMIC DNA]</scope>
    <source>
        <strain evidence="3">SXYL134</strain>
    </source>
</reference>
<dbReference type="EMBL" id="KN714711">
    <property type="protein sequence ID" value="KUI58321.1"/>
    <property type="molecule type" value="Genomic_DNA"/>
</dbReference>
<evidence type="ECO:0000313" key="3">
    <source>
        <dbReference type="Proteomes" id="UP000078576"/>
    </source>
</evidence>
<dbReference type="OrthoDB" id="9976870at2759"/>
<organism evidence="2 3">
    <name type="scientific">Cytospora mali</name>
    <name type="common">Apple Valsa canker fungus</name>
    <name type="synonym">Valsa mali</name>
    <dbReference type="NCBI Taxonomy" id="578113"/>
    <lineage>
        <taxon>Eukaryota</taxon>
        <taxon>Fungi</taxon>
        <taxon>Dikarya</taxon>
        <taxon>Ascomycota</taxon>
        <taxon>Pezizomycotina</taxon>
        <taxon>Sordariomycetes</taxon>
        <taxon>Sordariomycetidae</taxon>
        <taxon>Diaporthales</taxon>
        <taxon>Cytosporaceae</taxon>
        <taxon>Cytospora</taxon>
    </lineage>
</organism>
<dbReference type="SUPFAM" id="SSF51182">
    <property type="entry name" value="RmlC-like cupins"/>
    <property type="match status" value="1"/>
</dbReference>
<dbReference type="Pfam" id="PF07883">
    <property type="entry name" value="Cupin_2"/>
    <property type="match status" value="1"/>
</dbReference>
<dbReference type="InterPro" id="IPR013096">
    <property type="entry name" value="Cupin_2"/>
</dbReference>
<gene>
    <name evidence="2" type="ORF">VP1G_05615</name>
</gene>
<evidence type="ECO:0000313" key="2">
    <source>
        <dbReference type="EMBL" id="KUI58321.1"/>
    </source>
</evidence>
<proteinExistence type="predicted"/>
<dbReference type="Proteomes" id="UP000078576">
    <property type="component" value="Unassembled WGS sequence"/>
</dbReference>
<keyword evidence="3" id="KW-1185">Reference proteome</keyword>
<dbReference type="STRING" id="694573.A0A194V398"/>
<sequence length="240" mass="27768">MSGKRKSPLQYETTENGDVAIALEGAITTRPKAVAAKREFSFEVAFQLDHPRLVLLRDQKPPLHFHPYQEEYIQVLEGRLCVEMEGKEHILTKKDGEICVRPWTNHRLYPPPPTDGPSGRRTVFLLSGSVTDEPFKLDEVFFENWYAYQEQIVTHGKRVNVLQVMSMFDAGGSYLSLPQWVPFGKQLAYAMGITMGRYLGAILGYQPFYWEWTTNWEEACRKMETCLFQRRFAVRDYGSN</sequence>
<feature type="domain" description="Cupin type-2" evidence="1">
    <location>
        <begin position="60"/>
        <end position="108"/>
    </location>
</feature>
<dbReference type="Gene3D" id="2.60.120.10">
    <property type="entry name" value="Jelly Rolls"/>
    <property type="match status" value="1"/>
</dbReference>